<evidence type="ECO:0000256" key="4">
    <source>
        <dbReference type="ARBA" id="ARBA00022837"/>
    </source>
</evidence>
<keyword evidence="4" id="KW-0106">Calcium</keyword>
<sequence length="457" mass="46642">GPLGNWSCTPTTPLPAGQHTFTAKAADEAGNVSAADTVTFTVTQAPDTTPPAAPVIVLPLEGSSTADTTPTVTGTAEPGSTVTVTEGGTTICTAQTGPLGNWSCTPTTPLPAGQHTFTAKAADEAGNVSAADTVTFTVITVPPGDTTPPDAPVITTPANGSTTTNTTPVISGTAEPGSTVTVTEGGTTICTAQTGPLGNWSCTPTTPLPAGQHTVSATATDAAGNTSPAATTAFTVAVVTPTDPAPLNDPDTDGDGLTDSTEVNTTKTDPTKADTDGDGLSDGKEVNSTKTDPTNPDTDGDRLTDGQEVNGMVIKERFEVCGRKAKKKITVRTNPLVKDTDKDGLTDGVEVKGFTIKQRVFITRSGKSIVIGKTRTNPTKADTDKDGLKDKVEKTGKANKKFGKHKTDPSKCDTDRGGVSDGKEVKAGSDPSQIKSGPNDLESRMAARREGRSYTIG</sequence>
<evidence type="ECO:0008006" key="10">
    <source>
        <dbReference type="Google" id="ProtNLM"/>
    </source>
</evidence>
<feature type="compositionally biased region" description="Basic and acidic residues" evidence="5">
    <location>
        <begin position="269"/>
        <end position="287"/>
    </location>
</feature>
<feature type="domain" description="Bacterial Ig-like" evidence="7">
    <location>
        <begin position="4"/>
        <end position="42"/>
    </location>
</feature>
<feature type="domain" description="Protective antigen Ca-binding" evidence="6">
    <location>
        <begin position="338"/>
        <end position="409"/>
    </location>
</feature>
<dbReference type="EMBL" id="PYXZ01000012">
    <property type="protein sequence ID" value="PUA79096.1"/>
    <property type="molecule type" value="Genomic_DNA"/>
</dbReference>
<dbReference type="InterPro" id="IPR035088">
    <property type="entry name" value="PA_Ca-bd"/>
</dbReference>
<evidence type="ECO:0000256" key="2">
    <source>
        <dbReference type="ARBA" id="ARBA00022525"/>
    </source>
</evidence>
<feature type="domain" description="Bacterial Ig-like" evidence="7">
    <location>
        <begin position="64"/>
        <end position="138"/>
    </location>
</feature>
<gene>
    <name evidence="8" type="ORF">C7S10_20325</name>
</gene>
<feature type="compositionally biased region" description="Basic and acidic residues" evidence="5">
    <location>
        <begin position="381"/>
        <end position="396"/>
    </location>
</feature>
<feature type="compositionally biased region" description="Basic and acidic residues" evidence="5">
    <location>
        <begin position="441"/>
        <end position="457"/>
    </location>
</feature>
<reference evidence="8 9" key="1">
    <citation type="submission" date="2018-03" db="EMBL/GenBank/DDBJ databases">
        <authorList>
            <person name="Keele B.F."/>
        </authorList>
    </citation>
    <scope>NUCLEOTIDE SEQUENCE [LARGE SCALE GENOMIC DNA]</scope>
    <source>
        <strain evidence="8 9">IB-3</strain>
    </source>
</reference>
<evidence type="ECO:0000313" key="8">
    <source>
        <dbReference type="EMBL" id="PUA79096.1"/>
    </source>
</evidence>
<dbReference type="Proteomes" id="UP000244867">
    <property type="component" value="Unassembled WGS sequence"/>
</dbReference>
<evidence type="ECO:0000256" key="5">
    <source>
        <dbReference type="SAM" id="MobiDB-lite"/>
    </source>
</evidence>
<dbReference type="PANTHER" id="PTHR37467">
    <property type="entry name" value="EXPORTED CALCIUM-BINDING GLYCOPROTEIN-RELATED"/>
    <property type="match status" value="1"/>
</dbReference>
<keyword evidence="2" id="KW-0964">Secreted</keyword>
<feature type="region of interest" description="Disordered" evidence="5">
    <location>
        <begin position="155"/>
        <end position="178"/>
    </location>
</feature>
<dbReference type="Pfam" id="PF03495">
    <property type="entry name" value="Binary_toxB"/>
    <property type="match status" value="1"/>
</dbReference>
<dbReference type="Gene3D" id="3.90.182.10">
    <property type="entry name" value="Toxin - Anthrax Protective Antigen,domain 1"/>
    <property type="match status" value="1"/>
</dbReference>
<dbReference type="InterPro" id="IPR059100">
    <property type="entry name" value="TSP3_bac"/>
</dbReference>
<feature type="region of interest" description="Disordered" evidence="5">
    <location>
        <begin position="241"/>
        <end position="305"/>
    </location>
</feature>
<feature type="non-terminal residue" evidence="8">
    <location>
        <position position="1"/>
    </location>
</feature>
<dbReference type="Gene3D" id="2.60.40.10">
    <property type="entry name" value="Immunoglobulins"/>
    <property type="match status" value="3"/>
</dbReference>
<comment type="caution">
    <text evidence="8">The sequence shown here is derived from an EMBL/GenBank/DDBJ whole genome shotgun (WGS) entry which is preliminary data.</text>
</comment>
<organism evidence="8 9">
    <name type="scientific">Nocardioides currus</name>
    <dbReference type="NCBI Taxonomy" id="2133958"/>
    <lineage>
        <taxon>Bacteria</taxon>
        <taxon>Bacillati</taxon>
        <taxon>Actinomycetota</taxon>
        <taxon>Actinomycetes</taxon>
        <taxon>Propionibacteriales</taxon>
        <taxon>Nocardioidaceae</taxon>
        <taxon>Nocardioides</taxon>
    </lineage>
</organism>
<keyword evidence="3" id="KW-0732">Signal</keyword>
<name>A0A2R7YSR6_9ACTN</name>
<evidence type="ECO:0000256" key="1">
    <source>
        <dbReference type="ARBA" id="ARBA00004613"/>
    </source>
</evidence>
<dbReference type="RefSeq" id="WP_243395506.1">
    <property type="nucleotide sequence ID" value="NZ_PYXZ01000012.1"/>
</dbReference>
<evidence type="ECO:0000256" key="3">
    <source>
        <dbReference type="ARBA" id="ARBA00022729"/>
    </source>
</evidence>
<accession>A0A2R7YSR6</accession>
<dbReference type="PANTHER" id="PTHR37467:SF1">
    <property type="entry name" value="EXPORTED CALCIUM-BINDING GLYCOPROTEIN"/>
    <property type="match status" value="1"/>
</dbReference>
<dbReference type="InterPro" id="IPR053180">
    <property type="entry name" value="Ca-binding_acidic-repeat"/>
</dbReference>
<dbReference type="NCBIfam" id="NF033510">
    <property type="entry name" value="Ca_tandemer"/>
    <property type="match status" value="2"/>
</dbReference>
<feature type="compositionally biased region" description="Polar residues" evidence="5">
    <location>
        <begin position="288"/>
        <end position="297"/>
    </location>
</feature>
<proteinExistence type="predicted"/>
<feature type="region of interest" description="Disordered" evidence="5">
    <location>
        <begin position="374"/>
        <end position="457"/>
    </location>
</feature>
<evidence type="ECO:0000259" key="7">
    <source>
        <dbReference type="Pfam" id="PF19077"/>
    </source>
</evidence>
<keyword evidence="9" id="KW-1185">Reference proteome</keyword>
<evidence type="ECO:0000313" key="9">
    <source>
        <dbReference type="Proteomes" id="UP000244867"/>
    </source>
</evidence>
<feature type="compositionally biased region" description="Basic and acidic residues" evidence="5">
    <location>
        <begin position="405"/>
        <end position="427"/>
    </location>
</feature>
<feature type="domain" description="Bacterial Ig-like" evidence="7">
    <location>
        <begin position="161"/>
        <end position="236"/>
    </location>
</feature>
<protein>
    <recommendedName>
        <fullName evidence="10">Bacterial Ig-like domain-containing protein</fullName>
    </recommendedName>
</protein>
<dbReference type="GO" id="GO:0005975">
    <property type="term" value="P:carbohydrate metabolic process"/>
    <property type="evidence" value="ECO:0007669"/>
    <property type="project" value="UniProtKB-ARBA"/>
</dbReference>
<dbReference type="Pfam" id="PF19077">
    <property type="entry name" value="Big_13"/>
    <property type="match status" value="3"/>
</dbReference>
<comment type="subcellular location">
    <subcellularLocation>
        <location evidence="1">Secreted</location>
    </subcellularLocation>
</comment>
<dbReference type="AlphaFoldDB" id="A0A2R7YSR6"/>
<dbReference type="InterPro" id="IPR013783">
    <property type="entry name" value="Ig-like_fold"/>
</dbReference>
<evidence type="ECO:0000259" key="6">
    <source>
        <dbReference type="Pfam" id="PF03495"/>
    </source>
</evidence>
<dbReference type="InterPro" id="IPR044016">
    <property type="entry name" value="Big_13"/>
</dbReference>
<dbReference type="Pfam" id="PF18884">
    <property type="entry name" value="TSP3_bac"/>
    <property type="match status" value="4"/>
</dbReference>